<keyword evidence="5" id="KW-0479">Metal-binding</keyword>
<dbReference type="InterPro" id="IPR000385">
    <property type="entry name" value="MoaA_NifB_PqqE_Fe-S-bd_CS"/>
</dbReference>
<organism evidence="14 15">
    <name type="scientific">Cetobacterium ceti</name>
    <dbReference type="NCBI Taxonomy" id="180163"/>
    <lineage>
        <taxon>Bacteria</taxon>
        <taxon>Fusobacteriati</taxon>
        <taxon>Fusobacteriota</taxon>
        <taxon>Fusobacteriia</taxon>
        <taxon>Fusobacteriales</taxon>
        <taxon>Fusobacteriaceae</taxon>
        <taxon>Cetobacterium</taxon>
    </lineage>
</organism>
<evidence type="ECO:0000256" key="12">
    <source>
        <dbReference type="ARBA" id="ARBA00048697"/>
    </source>
</evidence>
<dbReference type="InterPro" id="IPR050105">
    <property type="entry name" value="MoCo_biosynth_MoaA/MoaC"/>
</dbReference>
<dbReference type="Gene3D" id="3.20.20.70">
    <property type="entry name" value="Aldolase class I"/>
    <property type="match status" value="1"/>
</dbReference>
<dbReference type="EMBL" id="FUWX01000007">
    <property type="protein sequence ID" value="SJZ59678.1"/>
    <property type="molecule type" value="Genomic_DNA"/>
</dbReference>
<dbReference type="SUPFAM" id="SSF102114">
    <property type="entry name" value="Radical SAM enzymes"/>
    <property type="match status" value="1"/>
</dbReference>
<gene>
    <name evidence="14" type="ORF">SAMN02745174_01021</name>
</gene>
<keyword evidence="11" id="KW-0456">Lyase</keyword>
<accession>A0A1T4LYR6</accession>
<dbReference type="SMART" id="SM00729">
    <property type="entry name" value="Elp3"/>
    <property type="match status" value="1"/>
</dbReference>
<keyword evidence="9" id="KW-0342">GTP-binding</keyword>
<keyword evidence="6" id="KW-0547">Nucleotide-binding</keyword>
<keyword evidence="4" id="KW-0949">S-adenosyl-L-methionine</keyword>
<dbReference type="PROSITE" id="PS01305">
    <property type="entry name" value="MOAA_NIFB_PQQE"/>
    <property type="match status" value="1"/>
</dbReference>
<evidence type="ECO:0000256" key="10">
    <source>
        <dbReference type="ARBA" id="ARBA00023150"/>
    </source>
</evidence>
<dbReference type="GO" id="GO:0005525">
    <property type="term" value="F:GTP binding"/>
    <property type="evidence" value="ECO:0007669"/>
    <property type="project" value="UniProtKB-KW"/>
</dbReference>
<keyword evidence="3" id="KW-0004">4Fe-4S</keyword>
<dbReference type="OrthoDB" id="9763993at2"/>
<keyword evidence="10" id="KW-0501">Molybdenum cofactor biosynthesis</keyword>
<dbReference type="Pfam" id="PF04055">
    <property type="entry name" value="Radical_SAM"/>
    <property type="match status" value="1"/>
</dbReference>
<evidence type="ECO:0000256" key="11">
    <source>
        <dbReference type="ARBA" id="ARBA00023239"/>
    </source>
</evidence>
<comment type="cofactor">
    <cofactor evidence="1">
        <name>[4Fe-4S] cluster</name>
        <dbReference type="ChEBI" id="CHEBI:49883"/>
    </cofactor>
</comment>
<dbReference type="GO" id="GO:0051539">
    <property type="term" value="F:4 iron, 4 sulfur cluster binding"/>
    <property type="evidence" value="ECO:0007669"/>
    <property type="project" value="UniProtKB-KW"/>
</dbReference>
<dbReference type="InterPro" id="IPR006638">
    <property type="entry name" value="Elp3/MiaA/NifB-like_rSAM"/>
</dbReference>
<name>A0A1T4LYR6_9FUSO</name>
<dbReference type="GO" id="GO:0046872">
    <property type="term" value="F:metal ion binding"/>
    <property type="evidence" value="ECO:0007669"/>
    <property type="project" value="UniProtKB-KW"/>
</dbReference>
<dbReference type="PANTHER" id="PTHR22960">
    <property type="entry name" value="MOLYBDOPTERIN COFACTOR SYNTHESIS PROTEIN A"/>
    <property type="match status" value="1"/>
</dbReference>
<dbReference type="SFLD" id="SFLDS00029">
    <property type="entry name" value="Radical_SAM"/>
    <property type="match status" value="1"/>
</dbReference>
<dbReference type="SFLD" id="SFLDG01386">
    <property type="entry name" value="main_SPASM_domain-containing"/>
    <property type="match status" value="1"/>
</dbReference>
<evidence type="ECO:0000256" key="8">
    <source>
        <dbReference type="ARBA" id="ARBA00023014"/>
    </source>
</evidence>
<dbReference type="InterPro" id="IPR010505">
    <property type="entry name" value="MoaA_twitch"/>
</dbReference>
<evidence type="ECO:0000256" key="9">
    <source>
        <dbReference type="ARBA" id="ARBA00023134"/>
    </source>
</evidence>
<protein>
    <recommendedName>
        <fullName evidence="2">GTP 3',8-cyclase</fullName>
        <ecNumber evidence="2">4.1.99.22</ecNumber>
    </recommendedName>
</protein>
<dbReference type="PANTHER" id="PTHR22960:SF0">
    <property type="entry name" value="MOLYBDENUM COFACTOR BIOSYNTHESIS PROTEIN 1"/>
    <property type="match status" value="1"/>
</dbReference>
<evidence type="ECO:0000256" key="5">
    <source>
        <dbReference type="ARBA" id="ARBA00022723"/>
    </source>
</evidence>
<dbReference type="RefSeq" id="WP_078693534.1">
    <property type="nucleotide sequence ID" value="NZ_FUWX01000007.1"/>
</dbReference>
<dbReference type="GO" id="GO:0006777">
    <property type="term" value="P:Mo-molybdopterin cofactor biosynthetic process"/>
    <property type="evidence" value="ECO:0007669"/>
    <property type="project" value="UniProtKB-KW"/>
</dbReference>
<evidence type="ECO:0000313" key="14">
    <source>
        <dbReference type="EMBL" id="SJZ59678.1"/>
    </source>
</evidence>
<feature type="domain" description="Radical SAM core" evidence="13">
    <location>
        <begin position="8"/>
        <end position="233"/>
    </location>
</feature>
<comment type="catalytic activity">
    <reaction evidence="12">
        <text>GTP + AH2 + S-adenosyl-L-methionine = (8S)-3',8-cyclo-7,8-dihydroguanosine 5'-triphosphate + 5'-deoxyadenosine + L-methionine + A + H(+)</text>
        <dbReference type="Rhea" id="RHEA:49576"/>
        <dbReference type="ChEBI" id="CHEBI:13193"/>
        <dbReference type="ChEBI" id="CHEBI:15378"/>
        <dbReference type="ChEBI" id="CHEBI:17319"/>
        <dbReference type="ChEBI" id="CHEBI:17499"/>
        <dbReference type="ChEBI" id="CHEBI:37565"/>
        <dbReference type="ChEBI" id="CHEBI:57844"/>
        <dbReference type="ChEBI" id="CHEBI:59789"/>
        <dbReference type="ChEBI" id="CHEBI:131766"/>
        <dbReference type="EC" id="4.1.99.22"/>
    </reaction>
</comment>
<reference evidence="14 15" key="1">
    <citation type="submission" date="2017-02" db="EMBL/GenBank/DDBJ databases">
        <authorList>
            <person name="Peterson S.W."/>
        </authorList>
    </citation>
    <scope>NUCLEOTIDE SEQUENCE [LARGE SCALE GENOMIC DNA]</scope>
    <source>
        <strain evidence="14 15">ATCC 700028</strain>
    </source>
</reference>
<evidence type="ECO:0000256" key="1">
    <source>
        <dbReference type="ARBA" id="ARBA00001966"/>
    </source>
</evidence>
<keyword evidence="15" id="KW-1185">Reference proteome</keyword>
<keyword evidence="8" id="KW-0411">Iron-sulfur</keyword>
<dbReference type="STRING" id="180163.SAMN02745174_01021"/>
<dbReference type="GO" id="GO:0061798">
    <property type="term" value="F:GTP 3',8'-cyclase activity"/>
    <property type="evidence" value="ECO:0007669"/>
    <property type="project" value="UniProtKB-EC"/>
</dbReference>
<evidence type="ECO:0000256" key="4">
    <source>
        <dbReference type="ARBA" id="ARBA00022691"/>
    </source>
</evidence>
<dbReference type="EC" id="4.1.99.22" evidence="2"/>
<dbReference type="InterPro" id="IPR007197">
    <property type="entry name" value="rSAM"/>
</dbReference>
<dbReference type="PROSITE" id="PS51918">
    <property type="entry name" value="RADICAL_SAM"/>
    <property type="match status" value="1"/>
</dbReference>
<sequence>MKCNMVDKLGRTIDYLRISLTERCNLRCMYCMPEWGCEEVKNDEIRAGEVVALVDIFRKLGIKKIRFTGGEPLLREDLGEIIREVKKFPEIEEICLTTNGILLENKIEELKNAGLNRVNVSLDSVDVDEYKKITRGGDLNRVLRGIELCKKLDVKVKLNGVMTNLTGKRAIYSLGEYALENKIDLRFIELMPIGCGKDLKGYSGEDILEILRKKYTLRDLDHLEGTSRYFSVDGYHSRIGFINPMSQCFCKSCNRVRITADCNMKRCLSADDKISLREILQSKSEDSLLYIKEYLLGKNEENSFFKDNVIREKMNEIGG</sequence>
<dbReference type="InterPro" id="IPR013483">
    <property type="entry name" value="MoaA"/>
</dbReference>
<dbReference type="Proteomes" id="UP000191153">
    <property type="component" value="Unassembled WGS sequence"/>
</dbReference>
<evidence type="ECO:0000256" key="6">
    <source>
        <dbReference type="ARBA" id="ARBA00022741"/>
    </source>
</evidence>
<dbReference type="InterPro" id="IPR013785">
    <property type="entry name" value="Aldolase_TIM"/>
</dbReference>
<keyword evidence="7" id="KW-0408">Iron</keyword>
<evidence type="ECO:0000256" key="3">
    <source>
        <dbReference type="ARBA" id="ARBA00022485"/>
    </source>
</evidence>
<dbReference type="AlphaFoldDB" id="A0A1T4LYR6"/>
<evidence type="ECO:0000259" key="13">
    <source>
        <dbReference type="PROSITE" id="PS51918"/>
    </source>
</evidence>
<evidence type="ECO:0000256" key="7">
    <source>
        <dbReference type="ARBA" id="ARBA00023004"/>
    </source>
</evidence>
<dbReference type="SFLD" id="SFLDG01067">
    <property type="entry name" value="SPASM/twitch_domain_containing"/>
    <property type="match status" value="1"/>
</dbReference>
<proteinExistence type="predicted"/>
<dbReference type="NCBIfam" id="TIGR02666">
    <property type="entry name" value="moaA"/>
    <property type="match status" value="1"/>
</dbReference>
<dbReference type="InterPro" id="IPR058240">
    <property type="entry name" value="rSAM_sf"/>
</dbReference>
<evidence type="ECO:0000256" key="2">
    <source>
        <dbReference type="ARBA" id="ARBA00012167"/>
    </source>
</evidence>
<dbReference type="SFLD" id="SFLDG01383">
    <property type="entry name" value="cyclic_pyranopterin_phosphate"/>
    <property type="match status" value="1"/>
</dbReference>
<dbReference type="Pfam" id="PF06463">
    <property type="entry name" value="Mob_synth_C"/>
    <property type="match status" value="1"/>
</dbReference>
<dbReference type="GO" id="GO:0061799">
    <property type="term" value="F:cyclic pyranopterin monophosphate synthase activity"/>
    <property type="evidence" value="ECO:0007669"/>
    <property type="project" value="TreeGrafter"/>
</dbReference>
<dbReference type="UniPathway" id="UPA00344"/>
<dbReference type="CDD" id="cd01335">
    <property type="entry name" value="Radical_SAM"/>
    <property type="match status" value="1"/>
</dbReference>
<evidence type="ECO:0000313" key="15">
    <source>
        <dbReference type="Proteomes" id="UP000191153"/>
    </source>
</evidence>
<dbReference type="InterPro" id="IPR040064">
    <property type="entry name" value="MoaA-like"/>
</dbReference>